<sequence length="265" mass="31399">MNPFEKIFNYQILSRMEETGAFALTSQERIWLKSMLELEAARHAFAPETLDKLNMLLQGEEPFHLQRIIVEKGRNKERHVYHPLLRQLRRFIIKEQGIRLTTALKHGGQKANQTGIPYKLEYSMVKREWYLLWYGTRQHSLMSTKLRNIVELHAWDLPMERAASAKARLLQLLEQRKRTALVEVIPQYNAELSRILSAFSCFDKKVSYEEASDTYRIHIQHLADESEFLLSKIRFLGLRVKVIDEGYMRRRMIEASTKALMRYEE</sequence>
<reference evidence="1 2" key="1">
    <citation type="submission" date="2018-09" db="EMBL/GenBank/DDBJ databases">
        <title>Paenibacillus aracenensis nov. sp. isolated from a cave in southern Spain.</title>
        <authorList>
            <person name="Jurado V."/>
            <person name="Gutierrez-Patricio S."/>
            <person name="Gonzalez-Pimentel J.L."/>
            <person name="Miller A.Z."/>
            <person name="Laiz L."/>
            <person name="Saiz-Jimenez C."/>
        </authorList>
    </citation>
    <scope>NUCLEOTIDE SEQUENCE [LARGE SCALE GENOMIC DNA]</scope>
    <source>
        <strain evidence="1 2">JCM 19203</strain>
    </source>
</reference>
<name>A0A3A6PEP9_9BACL</name>
<gene>
    <name evidence="1" type="ORF">D3P09_12425</name>
</gene>
<dbReference type="Proteomes" id="UP000267798">
    <property type="component" value="Unassembled WGS sequence"/>
</dbReference>
<dbReference type="EMBL" id="QXQB01000002">
    <property type="protein sequence ID" value="RJX40162.1"/>
    <property type="molecule type" value="Genomic_DNA"/>
</dbReference>
<dbReference type="AlphaFoldDB" id="A0A3A6PEP9"/>
<proteinExistence type="predicted"/>
<evidence type="ECO:0000313" key="2">
    <source>
        <dbReference type="Proteomes" id="UP000267798"/>
    </source>
</evidence>
<accession>A0A3A6PEP9</accession>
<comment type="caution">
    <text evidence="1">The sequence shown here is derived from an EMBL/GenBank/DDBJ whole genome shotgun (WGS) entry which is preliminary data.</text>
</comment>
<protein>
    <submittedName>
        <fullName evidence="1">WYL domain-containing protein</fullName>
    </submittedName>
</protein>
<organism evidence="1 2">
    <name type="scientific">Paenibacillus pinisoli</name>
    <dbReference type="NCBI Taxonomy" id="1276110"/>
    <lineage>
        <taxon>Bacteria</taxon>
        <taxon>Bacillati</taxon>
        <taxon>Bacillota</taxon>
        <taxon>Bacilli</taxon>
        <taxon>Bacillales</taxon>
        <taxon>Paenibacillaceae</taxon>
        <taxon>Paenibacillus</taxon>
    </lineage>
</organism>
<evidence type="ECO:0000313" key="1">
    <source>
        <dbReference type="EMBL" id="RJX40162.1"/>
    </source>
</evidence>
<dbReference type="OrthoDB" id="2858389at2"/>
<dbReference type="RefSeq" id="WP_120110183.1">
    <property type="nucleotide sequence ID" value="NZ_QXQB01000002.1"/>
</dbReference>
<keyword evidence="2" id="KW-1185">Reference proteome</keyword>